<keyword evidence="8" id="KW-1185">Reference proteome</keyword>
<dbReference type="EMBL" id="CP028844">
    <property type="protein sequence ID" value="AWB25750.1"/>
    <property type="molecule type" value="Genomic_DNA"/>
</dbReference>
<dbReference type="InterPro" id="IPR050109">
    <property type="entry name" value="HTH-type_TetR-like_transc_reg"/>
</dbReference>
<feature type="domain" description="HTH tetR-type" evidence="6">
    <location>
        <begin position="26"/>
        <end position="86"/>
    </location>
</feature>
<feature type="DNA-binding region" description="H-T-H motif" evidence="4">
    <location>
        <begin position="49"/>
        <end position="68"/>
    </location>
</feature>
<dbReference type="PANTHER" id="PTHR30055:SF148">
    <property type="entry name" value="TETR-FAMILY TRANSCRIPTIONAL REGULATOR"/>
    <property type="match status" value="1"/>
</dbReference>
<evidence type="ECO:0000313" key="7">
    <source>
        <dbReference type="EMBL" id="AWB25750.1"/>
    </source>
</evidence>
<dbReference type="Proteomes" id="UP000244755">
    <property type="component" value="Chromosome 2"/>
</dbReference>
<protein>
    <submittedName>
        <fullName evidence="7">TetR family transcriptional regulator</fullName>
    </submittedName>
</protein>
<dbReference type="SUPFAM" id="SSF48498">
    <property type="entry name" value="Tetracyclin repressor-like, C-terminal domain"/>
    <property type="match status" value="1"/>
</dbReference>
<dbReference type="KEGG" id="mee:DA075_33500"/>
<dbReference type="OrthoDB" id="9796019at2"/>
<dbReference type="InterPro" id="IPR036271">
    <property type="entry name" value="Tet_transcr_reg_TetR-rel_C_sf"/>
</dbReference>
<evidence type="ECO:0000256" key="2">
    <source>
        <dbReference type="ARBA" id="ARBA00023125"/>
    </source>
</evidence>
<dbReference type="AlphaFoldDB" id="A0A2R4WW57"/>
<organism evidence="7 8">
    <name type="scientific">Methylobacterium currus</name>
    <dbReference type="NCBI Taxonomy" id="2051553"/>
    <lineage>
        <taxon>Bacteria</taxon>
        <taxon>Pseudomonadati</taxon>
        <taxon>Pseudomonadota</taxon>
        <taxon>Alphaproteobacteria</taxon>
        <taxon>Hyphomicrobiales</taxon>
        <taxon>Methylobacteriaceae</taxon>
        <taxon>Methylobacterium</taxon>
    </lineage>
</organism>
<keyword evidence="1" id="KW-0805">Transcription regulation</keyword>
<evidence type="ECO:0000256" key="1">
    <source>
        <dbReference type="ARBA" id="ARBA00023015"/>
    </source>
</evidence>
<feature type="region of interest" description="Disordered" evidence="5">
    <location>
        <begin position="1"/>
        <end position="26"/>
    </location>
</feature>
<sequence length="206" mass="22937">MRAMSSMRRADGDLDRVKDRPGGRSSQIREAVKAAVHEELIATGYAELSYRNIARRAGVDASTLYRRWPTRPRLVADLLLGLSDEFVTIPDTGTLEGDLTDLLQQIVQGLADVRTRKVALSLAIAASDGDEEVTEVMRTFWHHRFAAASVILDRAYDRGEIAGSHPCDLIIENLTTAAWFRAIFSQRPIDKTFVEKRVAATLKLLT</sequence>
<dbReference type="Gene3D" id="1.10.10.60">
    <property type="entry name" value="Homeodomain-like"/>
    <property type="match status" value="1"/>
</dbReference>
<dbReference type="InterPro" id="IPR011075">
    <property type="entry name" value="TetR_C"/>
</dbReference>
<dbReference type="InterPro" id="IPR009057">
    <property type="entry name" value="Homeodomain-like_sf"/>
</dbReference>
<dbReference type="SUPFAM" id="SSF46689">
    <property type="entry name" value="Homeodomain-like"/>
    <property type="match status" value="1"/>
</dbReference>
<feature type="compositionally biased region" description="Basic and acidic residues" evidence="5">
    <location>
        <begin position="8"/>
        <end position="22"/>
    </location>
</feature>
<keyword evidence="2 4" id="KW-0238">DNA-binding</keyword>
<name>A0A2R4WW57_9HYPH</name>
<reference evidence="7 8" key="1">
    <citation type="submission" date="2018-04" db="EMBL/GenBank/DDBJ databases">
        <title>Methylobacterium sp. PR1016A genome.</title>
        <authorList>
            <person name="Park W."/>
        </authorList>
    </citation>
    <scope>NUCLEOTIDE SEQUENCE [LARGE SCALE GENOMIC DNA]</scope>
    <source>
        <strain evidence="7 8">PR1016A</strain>
    </source>
</reference>
<accession>A0A2R4WW57</accession>
<proteinExistence type="predicted"/>
<dbReference type="GO" id="GO:0000976">
    <property type="term" value="F:transcription cis-regulatory region binding"/>
    <property type="evidence" value="ECO:0007669"/>
    <property type="project" value="TreeGrafter"/>
</dbReference>
<dbReference type="Pfam" id="PF16859">
    <property type="entry name" value="TetR_C_11"/>
    <property type="match status" value="1"/>
</dbReference>
<evidence type="ECO:0000313" key="8">
    <source>
        <dbReference type="Proteomes" id="UP000244755"/>
    </source>
</evidence>
<dbReference type="GO" id="GO:0003700">
    <property type="term" value="F:DNA-binding transcription factor activity"/>
    <property type="evidence" value="ECO:0007669"/>
    <property type="project" value="TreeGrafter"/>
</dbReference>
<dbReference type="PROSITE" id="PS50977">
    <property type="entry name" value="HTH_TETR_2"/>
    <property type="match status" value="1"/>
</dbReference>
<dbReference type="Gene3D" id="1.10.357.10">
    <property type="entry name" value="Tetracycline Repressor, domain 2"/>
    <property type="match status" value="1"/>
</dbReference>
<evidence type="ECO:0000259" key="6">
    <source>
        <dbReference type="PROSITE" id="PS50977"/>
    </source>
</evidence>
<evidence type="ECO:0000256" key="3">
    <source>
        <dbReference type="ARBA" id="ARBA00023163"/>
    </source>
</evidence>
<evidence type="ECO:0000256" key="4">
    <source>
        <dbReference type="PROSITE-ProRule" id="PRU00335"/>
    </source>
</evidence>
<dbReference type="PANTHER" id="PTHR30055">
    <property type="entry name" value="HTH-TYPE TRANSCRIPTIONAL REGULATOR RUTR"/>
    <property type="match status" value="1"/>
</dbReference>
<keyword evidence="3" id="KW-0804">Transcription</keyword>
<evidence type="ECO:0000256" key="5">
    <source>
        <dbReference type="SAM" id="MobiDB-lite"/>
    </source>
</evidence>
<dbReference type="Pfam" id="PF00440">
    <property type="entry name" value="TetR_N"/>
    <property type="match status" value="1"/>
</dbReference>
<gene>
    <name evidence="7" type="ORF">DA075_33500</name>
</gene>
<dbReference type="InterPro" id="IPR001647">
    <property type="entry name" value="HTH_TetR"/>
</dbReference>